<comment type="caution">
    <text evidence="1">The sequence shown here is derived from an EMBL/GenBank/DDBJ whole genome shotgun (WGS) entry which is preliminary data.</text>
</comment>
<dbReference type="Proteomes" id="UP000746535">
    <property type="component" value="Unassembled WGS sequence"/>
</dbReference>
<accession>A0ABX0YJ24</accession>
<evidence type="ECO:0000313" key="1">
    <source>
        <dbReference type="EMBL" id="NJP02950.1"/>
    </source>
</evidence>
<reference evidence="1 2" key="1">
    <citation type="submission" date="2020-03" db="EMBL/GenBank/DDBJ databases">
        <authorList>
            <person name="Wang L."/>
            <person name="He N."/>
            <person name="Li Y."/>
            <person name="Fang Y."/>
            <person name="Zhang F."/>
        </authorList>
    </citation>
    <scope>NUCLEOTIDE SEQUENCE [LARGE SCALE GENOMIC DNA]</scope>
    <source>
        <strain evidence="2">hsmgli-8</strain>
    </source>
</reference>
<keyword evidence="2" id="KW-1185">Reference proteome</keyword>
<protein>
    <submittedName>
        <fullName evidence="1">Uncharacterized protein</fullName>
    </submittedName>
</protein>
<sequence length="393" mass="42857">MRTPALFIAGNESGYFQEAFNDDAYPHHVIRYTRIYSADTLEVSREHYLPARNGLVTFIDRLIFKTTASQNEIKLTQYLCVTRLTINGRRFAIRLEPGQALCLDAQGGSLNLQVAADVDCPLVIYTGNGPARLQTGAGLAEVHLGQGNHHVTVGEGLAFIQAAEPDQVVIDGYYLKGAPGDRAVLVRNAEGDDLLTAPVPDEARTLGAKGLEVIGNDLFKQEVESYLQLLRRLPIGRTLLAALDRPGRGYPVRITEQTGNSWTAYLPSTEESDEGTHFIDNGRPGLGLSGGTLLFAPYRAGTVELPLLEFYRGLCMAWNSINGTVFRGDISLNYLGRNINVPACELQAIGIATGLAPYAFDTRQGSITLDTNPFPFNENALRKALGLPPFTFN</sequence>
<evidence type="ECO:0000313" key="2">
    <source>
        <dbReference type="Proteomes" id="UP000746535"/>
    </source>
</evidence>
<proteinExistence type="predicted"/>
<gene>
    <name evidence="1" type="ORF">HBH25_19075</name>
</gene>
<dbReference type="RefSeq" id="WP_168085525.1">
    <property type="nucleotide sequence ID" value="NZ_JAAVJI010000014.1"/>
</dbReference>
<dbReference type="EMBL" id="JAAVJI010000014">
    <property type="protein sequence ID" value="NJP02950.1"/>
    <property type="molecule type" value="Genomic_DNA"/>
</dbReference>
<organism evidence="1 2">
    <name type="scientific">Pseudomonas quercus</name>
    <dbReference type="NCBI Taxonomy" id="2722792"/>
    <lineage>
        <taxon>Bacteria</taxon>
        <taxon>Pseudomonadati</taxon>
        <taxon>Pseudomonadota</taxon>
        <taxon>Gammaproteobacteria</taxon>
        <taxon>Pseudomonadales</taxon>
        <taxon>Pseudomonadaceae</taxon>
        <taxon>Pseudomonas</taxon>
    </lineage>
</organism>
<name>A0ABX0YJ24_9PSED</name>